<dbReference type="GO" id="GO:0015970">
    <property type="term" value="P:guanosine tetraphosphate biosynthetic process"/>
    <property type="evidence" value="ECO:0007669"/>
    <property type="project" value="UniProtKB-UniPathway"/>
</dbReference>
<dbReference type="SUPFAM" id="SSF55021">
    <property type="entry name" value="ACT-like"/>
    <property type="match status" value="1"/>
</dbReference>
<evidence type="ECO:0000256" key="1">
    <source>
        <dbReference type="ARBA" id="ARBA00004976"/>
    </source>
</evidence>
<feature type="region of interest" description="Disordered" evidence="4">
    <location>
        <begin position="1"/>
        <end position="21"/>
    </location>
</feature>
<dbReference type="InterPro" id="IPR003607">
    <property type="entry name" value="HD/PDEase_dom"/>
</dbReference>
<evidence type="ECO:0000259" key="6">
    <source>
        <dbReference type="PROSITE" id="PS51831"/>
    </source>
</evidence>
<dbReference type="InterPro" id="IPR043519">
    <property type="entry name" value="NT_sf"/>
</dbReference>
<dbReference type="CDD" id="cd01668">
    <property type="entry name" value="TGS_RSH"/>
    <property type="match status" value="1"/>
</dbReference>
<accession>A0A1Q5PNR1</accession>
<feature type="domain" description="HD" evidence="6">
    <location>
        <begin position="79"/>
        <end position="176"/>
    </location>
</feature>
<dbReference type="InterPro" id="IPR012675">
    <property type="entry name" value="Beta-grasp_dom_sf"/>
</dbReference>
<dbReference type="CDD" id="cd05399">
    <property type="entry name" value="NT_Rel-Spo_like"/>
    <property type="match status" value="1"/>
</dbReference>
<dbReference type="RefSeq" id="WP_073709130.1">
    <property type="nucleotide sequence ID" value="NZ_MQSV01000002.1"/>
</dbReference>
<keyword evidence="9" id="KW-1185">Reference proteome</keyword>
<evidence type="ECO:0000259" key="5">
    <source>
        <dbReference type="PROSITE" id="PS51671"/>
    </source>
</evidence>
<evidence type="ECO:0000313" key="9">
    <source>
        <dbReference type="Proteomes" id="UP000186785"/>
    </source>
</evidence>
<comment type="similarity">
    <text evidence="3">Belongs to the relA/spoT family.</text>
</comment>
<dbReference type="Gene3D" id="3.10.20.30">
    <property type="match status" value="1"/>
</dbReference>
<comment type="catalytic activity">
    <reaction evidence="2">
        <text>GTP + ATP = guanosine 3'-diphosphate 5'-triphosphate + AMP</text>
        <dbReference type="Rhea" id="RHEA:22088"/>
        <dbReference type="ChEBI" id="CHEBI:30616"/>
        <dbReference type="ChEBI" id="CHEBI:37565"/>
        <dbReference type="ChEBI" id="CHEBI:142410"/>
        <dbReference type="ChEBI" id="CHEBI:456215"/>
        <dbReference type="EC" id="2.7.6.5"/>
    </reaction>
</comment>
<dbReference type="InterPro" id="IPR012676">
    <property type="entry name" value="TGS-like"/>
</dbReference>
<evidence type="ECO:0000256" key="3">
    <source>
        <dbReference type="RuleBase" id="RU003847"/>
    </source>
</evidence>
<dbReference type="PROSITE" id="PS51831">
    <property type="entry name" value="HD"/>
    <property type="match status" value="1"/>
</dbReference>
<sequence>MNDTPAQSRDQGSVVPGSRVRSSLLRFGSRKRTTAPEIEPLVRALKAHHPKADIELVERAYARAAELHKEQKRKSGEPYITHPVAVATILAELGMTTTTLAAALMHDTVEDTDYTLEELEAEFGPQIALLVDGVTKLDKVKYGEAAAAETVRKMILAMSQDIRVLVIKLGDRLHNARTWKYVPAASAQNKAKETLEIYAPLAHRLGMNTVKYELEELAFKTLYPGRYEEIDNLIAERAPARRQYLQEIILQIEEELRQAGIKGTVSGRPKHHYSIYQKMIVRGREFDEIYDLVAVRVLVESVRDCYAVLGALHSKWHPLAGRFKDYIAMPKFNMYQSLHTTVVGPGGKPLEVQIRTFEMHRRAEYGVAAHWKYKADPNATGPRPDKNQQDDEQMGWLRQLVDWQSETQDPEEFLDSLRYEMSGNQVYVFTPKGSIIALPQDATPIDFAYAVHTEVGHKTVGAKVNGRLVPLDWTLENGDKVEILTSHAEKAGPSQDWMKIAKSQRARNKIKQWFSRERREEAIETGKSELAQVMRKQNLPLRRLLNHESLLAVATDMGYVEVSGLYAAIGEHQVSASNVINRLLELHGGADGVEETLSEAVTPTKTSSRPRRAQSRTGIEVAGLEGDDALVKLAKCCTPVPGDKIIGFVTRGSGVSVHQESCVNVAALQNEPERLIEVHWIKDPRATFEVKIEVEALDRASLLMDLSQVISGYQADIRSGAFEVTADRVSRTRFTLEMAEAAHLNAILNALKKVDGVYDVKRVTSAQGKKKKKSKKDEGAE</sequence>
<dbReference type="PANTHER" id="PTHR21262:SF31">
    <property type="entry name" value="GTP PYROPHOSPHOKINASE"/>
    <property type="match status" value="1"/>
</dbReference>
<dbReference type="FunFam" id="3.30.460.10:FF:000001">
    <property type="entry name" value="GTP pyrophosphokinase RelA"/>
    <property type="match status" value="1"/>
</dbReference>
<dbReference type="OrthoDB" id="9805041at2"/>
<dbReference type="CDD" id="cd00077">
    <property type="entry name" value="HDc"/>
    <property type="match status" value="1"/>
</dbReference>
<comment type="pathway">
    <text evidence="1">Purine metabolism; ppGpp biosynthesis; ppGpp from GTP: step 1/2.</text>
</comment>
<dbReference type="PANTHER" id="PTHR21262">
    <property type="entry name" value="GUANOSINE-3',5'-BIS DIPHOSPHATE 3'-PYROPHOSPHOHYDROLASE"/>
    <property type="match status" value="1"/>
</dbReference>
<dbReference type="Pfam" id="PF19296">
    <property type="entry name" value="RelA_AH_RIS"/>
    <property type="match status" value="1"/>
</dbReference>
<evidence type="ECO:0000256" key="4">
    <source>
        <dbReference type="SAM" id="MobiDB-lite"/>
    </source>
</evidence>
<dbReference type="GO" id="GO:0008728">
    <property type="term" value="F:GTP diphosphokinase activity"/>
    <property type="evidence" value="ECO:0007669"/>
    <property type="project" value="UniProtKB-EC"/>
</dbReference>
<dbReference type="SUPFAM" id="SSF109604">
    <property type="entry name" value="HD-domain/PDEase-like"/>
    <property type="match status" value="1"/>
</dbReference>
<dbReference type="Gene3D" id="1.10.3210.10">
    <property type="entry name" value="Hypothetical protein af1432"/>
    <property type="match status" value="1"/>
</dbReference>
<comment type="function">
    <text evidence="3">In eubacteria ppGpp (guanosine 3'-diphosphate 5'-diphosphate) is a mediator of the stringent response that coordinates a variety of cellular activities in response to changes in nutritional abundance.</text>
</comment>
<dbReference type="SMART" id="SM00471">
    <property type="entry name" value="HDc"/>
    <property type="match status" value="1"/>
</dbReference>
<dbReference type="InterPro" id="IPR004811">
    <property type="entry name" value="RelA/Spo_fam"/>
</dbReference>
<dbReference type="FunFam" id="1.10.3210.10:FF:000001">
    <property type="entry name" value="GTP pyrophosphokinase RelA"/>
    <property type="match status" value="1"/>
</dbReference>
<evidence type="ECO:0000313" key="8">
    <source>
        <dbReference type="EMBL" id="OKL49142.1"/>
    </source>
</evidence>
<dbReference type="InterPro" id="IPR006674">
    <property type="entry name" value="HD_domain"/>
</dbReference>
<protein>
    <submittedName>
        <fullName evidence="8">Bifunctional (P)ppGpp synthetase/guanosine-3',5'-bis(Diphosphate) 3'-pyrophosphohydrolase</fullName>
    </submittedName>
</protein>
<feature type="compositionally biased region" description="Low complexity" evidence="4">
    <location>
        <begin position="12"/>
        <end position="21"/>
    </location>
</feature>
<dbReference type="EMBL" id="MQSV01000002">
    <property type="protein sequence ID" value="OKL49142.1"/>
    <property type="molecule type" value="Genomic_DNA"/>
</dbReference>
<dbReference type="InterPro" id="IPR045600">
    <property type="entry name" value="RelA/SpoT_AH_RIS"/>
</dbReference>
<dbReference type="GO" id="GO:0005886">
    <property type="term" value="C:plasma membrane"/>
    <property type="evidence" value="ECO:0007669"/>
    <property type="project" value="TreeGrafter"/>
</dbReference>
<feature type="domain" description="ACT" evidence="5">
    <location>
        <begin position="691"/>
        <end position="765"/>
    </location>
</feature>
<comment type="caution">
    <text evidence="8">The sequence shown here is derived from an EMBL/GenBank/DDBJ whole genome shotgun (WGS) entry which is preliminary data.</text>
</comment>
<dbReference type="InterPro" id="IPR002912">
    <property type="entry name" value="ACT_dom"/>
</dbReference>
<dbReference type="PROSITE" id="PS51880">
    <property type="entry name" value="TGS"/>
    <property type="match status" value="1"/>
</dbReference>
<dbReference type="InterPro" id="IPR007685">
    <property type="entry name" value="RelA_SpoT"/>
</dbReference>
<dbReference type="PROSITE" id="PS51671">
    <property type="entry name" value="ACT"/>
    <property type="match status" value="1"/>
</dbReference>
<dbReference type="Pfam" id="PF02824">
    <property type="entry name" value="TGS"/>
    <property type="match status" value="1"/>
</dbReference>
<dbReference type="GO" id="GO:0016787">
    <property type="term" value="F:hydrolase activity"/>
    <property type="evidence" value="ECO:0007669"/>
    <property type="project" value="UniProtKB-KW"/>
</dbReference>
<dbReference type="SUPFAM" id="SSF81271">
    <property type="entry name" value="TGS-like"/>
    <property type="match status" value="1"/>
</dbReference>
<dbReference type="Pfam" id="PF13328">
    <property type="entry name" value="HD_4"/>
    <property type="match status" value="1"/>
</dbReference>
<feature type="compositionally biased region" description="Polar residues" evidence="4">
    <location>
        <begin position="1"/>
        <end position="11"/>
    </location>
</feature>
<evidence type="ECO:0000259" key="7">
    <source>
        <dbReference type="PROSITE" id="PS51880"/>
    </source>
</evidence>
<dbReference type="STRING" id="1921764.BSR28_04305"/>
<dbReference type="UniPathway" id="UPA00908">
    <property type="reaction ID" value="UER00884"/>
</dbReference>
<dbReference type="Gene3D" id="3.30.70.260">
    <property type="match status" value="1"/>
</dbReference>
<organism evidence="8 9">
    <name type="scientific">Boudabousia liubingyangii</name>
    <dbReference type="NCBI Taxonomy" id="1921764"/>
    <lineage>
        <taxon>Bacteria</taxon>
        <taxon>Bacillati</taxon>
        <taxon>Actinomycetota</taxon>
        <taxon>Actinomycetes</taxon>
        <taxon>Actinomycetales</taxon>
        <taxon>Actinomycetaceae</taxon>
        <taxon>Boudabousia</taxon>
    </lineage>
</organism>
<name>A0A1Q5PNR1_9ACTO</name>
<dbReference type="Pfam" id="PF13291">
    <property type="entry name" value="ACT_4"/>
    <property type="match status" value="1"/>
</dbReference>
<dbReference type="NCBIfam" id="TIGR00691">
    <property type="entry name" value="spoT_relA"/>
    <property type="match status" value="1"/>
</dbReference>
<dbReference type="CDD" id="cd04876">
    <property type="entry name" value="ACT_RelA-SpoT"/>
    <property type="match status" value="1"/>
</dbReference>
<gene>
    <name evidence="8" type="ORF">BSR29_04740</name>
</gene>
<dbReference type="SMART" id="SM00954">
    <property type="entry name" value="RelA_SpoT"/>
    <property type="match status" value="1"/>
</dbReference>
<dbReference type="InterPro" id="IPR004095">
    <property type="entry name" value="TGS"/>
</dbReference>
<dbReference type="InterPro" id="IPR033655">
    <property type="entry name" value="TGS_RelA/SpoT"/>
</dbReference>
<reference evidence="8 9" key="1">
    <citation type="submission" date="2016-11" db="EMBL/GenBank/DDBJ databases">
        <title>Actinomyces gypaetusis sp. nov. isolated from the vulture Gypaetus barbatus in Qinghai Tibet Plateau China.</title>
        <authorList>
            <person name="Meng X."/>
        </authorList>
    </citation>
    <scope>NUCLEOTIDE SEQUENCE [LARGE SCALE GENOMIC DNA]</scope>
    <source>
        <strain evidence="8 9">VUL4_2</strain>
    </source>
</reference>
<dbReference type="SUPFAM" id="SSF81301">
    <property type="entry name" value="Nucleotidyltransferase"/>
    <property type="match status" value="1"/>
</dbReference>
<dbReference type="InterPro" id="IPR045865">
    <property type="entry name" value="ACT-like_dom_sf"/>
</dbReference>
<dbReference type="Proteomes" id="UP000186785">
    <property type="component" value="Unassembled WGS sequence"/>
</dbReference>
<dbReference type="Gene3D" id="3.30.460.10">
    <property type="entry name" value="Beta Polymerase, domain 2"/>
    <property type="match status" value="1"/>
</dbReference>
<dbReference type="FunFam" id="3.10.20.30:FF:000002">
    <property type="entry name" value="GTP pyrophosphokinase (RelA/SpoT)"/>
    <property type="match status" value="1"/>
</dbReference>
<feature type="domain" description="TGS" evidence="7">
    <location>
        <begin position="424"/>
        <end position="485"/>
    </location>
</feature>
<proteinExistence type="inferred from homology"/>
<evidence type="ECO:0000256" key="2">
    <source>
        <dbReference type="ARBA" id="ARBA00048244"/>
    </source>
</evidence>
<keyword evidence="8" id="KW-0378">Hydrolase</keyword>
<dbReference type="Pfam" id="PF04607">
    <property type="entry name" value="RelA_SpoT"/>
    <property type="match status" value="1"/>
</dbReference>
<dbReference type="AlphaFoldDB" id="A0A1Q5PNR1"/>